<dbReference type="Proteomes" id="UP000299102">
    <property type="component" value="Unassembled WGS sequence"/>
</dbReference>
<accession>A0A4C1YX87</accession>
<dbReference type="EMBL" id="BGZK01001418">
    <property type="protein sequence ID" value="GBP79542.1"/>
    <property type="molecule type" value="Genomic_DNA"/>
</dbReference>
<organism evidence="1 2">
    <name type="scientific">Eumeta variegata</name>
    <name type="common">Bagworm moth</name>
    <name type="synonym">Eumeta japonica</name>
    <dbReference type="NCBI Taxonomy" id="151549"/>
    <lineage>
        <taxon>Eukaryota</taxon>
        <taxon>Metazoa</taxon>
        <taxon>Ecdysozoa</taxon>
        <taxon>Arthropoda</taxon>
        <taxon>Hexapoda</taxon>
        <taxon>Insecta</taxon>
        <taxon>Pterygota</taxon>
        <taxon>Neoptera</taxon>
        <taxon>Endopterygota</taxon>
        <taxon>Lepidoptera</taxon>
        <taxon>Glossata</taxon>
        <taxon>Ditrysia</taxon>
        <taxon>Tineoidea</taxon>
        <taxon>Psychidae</taxon>
        <taxon>Oiketicinae</taxon>
        <taxon>Eumeta</taxon>
    </lineage>
</organism>
<dbReference type="AlphaFoldDB" id="A0A4C1YX87"/>
<sequence length="243" mass="27616">MDIVYLVKETSRFLIYAGRVNKFKGTSASFVVLIENRSQLQISILPPRDLWPVAATRAPRWHKTMSHSSDVYENEAVFSVQRAKPPVQELVSLHLEICARNRIIKLYIDTRRDVIGYNGYVMKFYRARIDIFLSRDVPCQLQLRRAHPRAPLLAIDSRYDHYYIIRTHNTGNLIPDETIRDEPNKISCQGVTIREKKSACAVCAVAPRASAATCAHAVLLAISNDIVSRRGRRPSVLCLPSSK</sequence>
<reference evidence="1 2" key="1">
    <citation type="journal article" date="2019" name="Commun. Biol.">
        <title>The bagworm genome reveals a unique fibroin gene that provides high tensile strength.</title>
        <authorList>
            <person name="Kono N."/>
            <person name="Nakamura H."/>
            <person name="Ohtoshi R."/>
            <person name="Tomita M."/>
            <person name="Numata K."/>
            <person name="Arakawa K."/>
        </authorList>
    </citation>
    <scope>NUCLEOTIDE SEQUENCE [LARGE SCALE GENOMIC DNA]</scope>
</reference>
<keyword evidence="2" id="KW-1185">Reference proteome</keyword>
<gene>
    <name evidence="1" type="ORF">EVAR_3501_1</name>
</gene>
<proteinExistence type="predicted"/>
<comment type="caution">
    <text evidence="1">The sequence shown here is derived from an EMBL/GenBank/DDBJ whole genome shotgun (WGS) entry which is preliminary data.</text>
</comment>
<name>A0A4C1YX87_EUMVA</name>
<evidence type="ECO:0000313" key="2">
    <source>
        <dbReference type="Proteomes" id="UP000299102"/>
    </source>
</evidence>
<protein>
    <submittedName>
        <fullName evidence="1">Uncharacterized protein</fullName>
    </submittedName>
</protein>
<evidence type="ECO:0000313" key="1">
    <source>
        <dbReference type="EMBL" id="GBP79542.1"/>
    </source>
</evidence>